<evidence type="ECO:0000313" key="5">
    <source>
        <dbReference type="EMBL" id="EUJ31809.1"/>
    </source>
</evidence>
<comment type="similarity">
    <text evidence="3">Belongs to the Nudix hydrolase family.</text>
</comment>
<gene>
    <name evidence="5" type="ORF">MFLO_08367</name>
</gene>
<dbReference type="CDD" id="cd04677">
    <property type="entry name" value="NUDIX_Hydrolase"/>
    <property type="match status" value="1"/>
</dbReference>
<evidence type="ECO:0000313" key="6">
    <source>
        <dbReference type="Proteomes" id="UP000019249"/>
    </source>
</evidence>
<dbReference type="InterPro" id="IPR015797">
    <property type="entry name" value="NUDIX_hydrolase-like_dom_sf"/>
</dbReference>
<dbReference type="Gene3D" id="3.90.79.10">
    <property type="entry name" value="Nucleoside Triphosphate Pyrophosphohydrolase"/>
    <property type="match status" value="1"/>
</dbReference>
<protein>
    <submittedName>
        <fullName evidence="5">NUDIX hydrolase</fullName>
    </submittedName>
</protein>
<dbReference type="PROSITE" id="PS00893">
    <property type="entry name" value="NUDIX_BOX"/>
    <property type="match status" value="1"/>
</dbReference>
<dbReference type="InterPro" id="IPR020084">
    <property type="entry name" value="NUDIX_hydrolase_CS"/>
</dbReference>
<comment type="caution">
    <text evidence="5">The sequence shown here is derived from an EMBL/GenBank/DDBJ whole genome shotgun (WGS) entry which is preliminary data.</text>
</comment>
<dbReference type="PANTHER" id="PTHR43046:SF2">
    <property type="entry name" value="8-OXO-DGTP DIPHOSPHATASE-RELATED"/>
    <property type="match status" value="1"/>
</dbReference>
<dbReference type="RefSeq" id="WP_036097306.1">
    <property type="nucleotide sequence ID" value="NZ_AODF01000015.1"/>
</dbReference>
<accession>A0ABN0RF69</accession>
<evidence type="ECO:0000259" key="4">
    <source>
        <dbReference type="PROSITE" id="PS51462"/>
    </source>
</evidence>
<comment type="cofactor">
    <cofactor evidence="1">
        <name>Mg(2+)</name>
        <dbReference type="ChEBI" id="CHEBI:18420"/>
    </cofactor>
</comment>
<evidence type="ECO:0000256" key="3">
    <source>
        <dbReference type="RuleBase" id="RU003476"/>
    </source>
</evidence>
<dbReference type="PANTHER" id="PTHR43046">
    <property type="entry name" value="GDP-MANNOSE MANNOSYL HYDROLASE"/>
    <property type="match status" value="1"/>
</dbReference>
<proteinExistence type="inferred from homology"/>
<dbReference type="GO" id="GO:0016787">
    <property type="term" value="F:hydrolase activity"/>
    <property type="evidence" value="ECO:0007669"/>
    <property type="project" value="UniProtKB-KW"/>
</dbReference>
<dbReference type="Proteomes" id="UP000019249">
    <property type="component" value="Unassembled WGS sequence"/>
</dbReference>
<reference evidence="5 6" key="1">
    <citation type="journal article" date="2014" name="Int. J. Syst. Evol. Microbiol.">
        <title>Listeria floridensis sp. nov., Listeria aquatica sp. nov., Listeria cornellensis sp. nov., Listeria riparia sp. nov. and Listeria grandensis sp. nov., from agricultural and natural environments.</title>
        <authorList>
            <person name="den Bakker H.C."/>
            <person name="Warchocki S."/>
            <person name="Wright E.M."/>
            <person name="Allred A.F."/>
            <person name="Ahlstrom C."/>
            <person name="Manuel C.S."/>
            <person name="Stasiewicz M.J."/>
            <person name="Burrell A."/>
            <person name="Roof S."/>
            <person name="Strawn L."/>
            <person name="Fortes E.D."/>
            <person name="Nightingale K.K."/>
            <person name="Kephart D."/>
            <person name="Wiedmann M."/>
        </authorList>
    </citation>
    <scope>NUCLEOTIDE SEQUENCE [LARGE SCALE GENOMIC DNA]</scope>
    <source>
        <strain evidence="5 6">FSL S10-1187</strain>
    </source>
</reference>
<evidence type="ECO:0000256" key="1">
    <source>
        <dbReference type="ARBA" id="ARBA00001946"/>
    </source>
</evidence>
<evidence type="ECO:0000256" key="2">
    <source>
        <dbReference type="ARBA" id="ARBA00022801"/>
    </source>
</evidence>
<dbReference type="SUPFAM" id="SSF55811">
    <property type="entry name" value="Nudix"/>
    <property type="match status" value="1"/>
</dbReference>
<dbReference type="InterPro" id="IPR020476">
    <property type="entry name" value="Nudix_hydrolase"/>
</dbReference>
<dbReference type="PRINTS" id="PR00502">
    <property type="entry name" value="NUDIXFAMILY"/>
</dbReference>
<dbReference type="Pfam" id="PF00293">
    <property type="entry name" value="NUDIX"/>
    <property type="match status" value="1"/>
</dbReference>
<feature type="domain" description="Nudix hydrolase" evidence="4">
    <location>
        <begin position="17"/>
        <end position="146"/>
    </location>
</feature>
<sequence>MDYIKWIRTKVGHDQIILNFAGGCLLNKNREVLLQKRSDRASWGFPGGAVELGESVCETVEREFYEETGLKVITKELIGVYSKYEDCYPNGDKAQPILFFFHVEYRDGELFKETNNETLELAFFPLDQVPKLVNEQHDACYRDLMCYEGKPFIR</sequence>
<dbReference type="PROSITE" id="PS51462">
    <property type="entry name" value="NUDIX"/>
    <property type="match status" value="1"/>
</dbReference>
<keyword evidence="6" id="KW-1185">Reference proteome</keyword>
<dbReference type="InterPro" id="IPR000086">
    <property type="entry name" value="NUDIX_hydrolase_dom"/>
</dbReference>
<keyword evidence="2 3" id="KW-0378">Hydrolase</keyword>
<name>A0ABN0RF69_9LIST</name>
<dbReference type="EMBL" id="AODF01000015">
    <property type="protein sequence ID" value="EUJ31809.1"/>
    <property type="molecule type" value="Genomic_DNA"/>
</dbReference>
<organism evidence="5 6">
    <name type="scientific">Listeria floridensis FSL S10-1187</name>
    <dbReference type="NCBI Taxonomy" id="1265817"/>
    <lineage>
        <taxon>Bacteria</taxon>
        <taxon>Bacillati</taxon>
        <taxon>Bacillota</taxon>
        <taxon>Bacilli</taxon>
        <taxon>Bacillales</taxon>
        <taxon>Listeriaceae</taxon>
        <taxon>Listeria</taxon>
    </lineage>
</organism>